<reference evidence="1" key="1">
    <citation type="journal article" date="2015" name="Genome Biol. Evol.">
        <title>Organellar Genomes of White Spruce (Picea glauca): Assembly and Annotation.</title>
        <authorList>
            <person name="Jackman S.D."/>
            <person name="Warren R.L."/>
            <person name="Gibb E.A."/>
            <person name="Vandervalk B.P."/>
            <person name="Mohamadi H."/>
            <person name="Chu J."/>
            <person name="Raymond A."/>
            <person name="Pleasance S."/>
            <person name="Coope R."/>
            <person name="Wildung M.R."/>
            <person name="Ritland C.E."/>
            <person name="Bousquet J."/>
            <person name="Jones S.J."/>
            <person name="Bohlmann J."/>
            <person name="Birol I."/>
        </authorList>
    </citation>
    <scope>NUCLEOTIDE SEQUENCE [LARGE SCALE GENOMIC DNA]</scope>
    <source>
        <tissue evidence="1">Flushing bud</tissue>
    </source>
</reference>
<organism evidence="1">
    <name type="scientific">Picea glauca</name>
    <name type="common">White spruce</name>
    <name type="synonym">Pinus glauca</name>
    <dbReference type="NCBI Taxonomy" id="3330"/>
    <lineage>
        <taxon>Eukaryota</taxon>
        <taxon>Viridiplantae</taxon>
        <taxon>Streptophyta</taxon>
        <taxon>Embryophyta</taxon>
        <taxon>Tracheophyta</taxon>
        <taxon>Spermatophyta</taxon>
        <taxon>Pinopsida</taxon>
        <taxon>Pinidae</taxon>
        <taxon>Conifers I</taxon>
        <taxon>Pinales</taxon>
        <taxon>Pinaceae</taxon>
        <taxon>Picea</taxon>
    </lineage>
</organism>
<protein>
    <submittedName>
        <fullName evidence="1">Uncharacterized protein</fullName>
    </submittedName>
</protein>
<dbReference type="EMBL" id="LKAM01000003">
    <property type="protein sequence ID" value="KUM49410.1"/>
    <property type="molecule type" value="Genomic_DNA"/>
</dbReference>
<dbReference type="AlphaFoldDB" id="A0A101M1Z4"/>
<evidence type="ECO:0000313" key="1">
    <source>
        <dbReference type="EMBL" id="KUM49410.1"/>
    </source>
</evidence>
<proteinExistence type="predicted"/>
<accession>A0A101M1Z4</accession>
<sequence>MMISPVLPSHSLALTVVITPCSTRLPIGITICPLTPMHVTSLPVSYPMALFFPMARLSSLHSTPF</sequence>
<geneLocation type="mitochondrion" evidence="1"/>
<gene>
    <name evidence="1" type="ORF">ABT39_MTgene3959</name>
</gene>
<comment type="caution">
    <text evidence="1">The sequence shown here is derived from an EMBL/GenBank/DDBJ whole genome shotgun (WGS) entry which is preliminary data.</text>
</comment>
<name>A0A101M1Z4_PICGL</name>
<keyword evidence="1" id="KW-0496">Mitochondrion</keyword>